<dbReference type="InterPro" id="IPR027414">
    <property type="entry name" value="GH95_N_dom"/>
</dbReference>
<protein>
    <submittedName>
        <fullName evidence="4">Uncharacterized protein</fullName>
    </submittedName>
</protein>
<dbReference type="Gene3D" id="2.70.98.50">
    <property type="entry name" value="putative glycoside hydrolase family protein from bacillus halodurans"/>
    <property type="match status" value="1"/>
</dbReference>
<dbReference type="Proteomes" id="UP000029278">
    <property type="component" value="Unassembled WGS sequence"/>
</dbReference>
<dbReference type="GO" id="GO:0005975">
    <property type="term" value="P:carbohydrate metabolic process"/>
    <property type="evidence" value="ECO:0007669"/>
    <property type="project" value="InterPro"/>
</dbReference>
<sequence length="803" mass="88368">MAKLERSAEAGWKLWYKQPASRWEEALPVGNGRIGGMIYGRVKQELIALNEDTLWSGFPRDTQNYDALRHLKRARELIFSGKYKEAEQLVEAKMAGTGTEAYQPLGNLKLDLLEDVPAVSDYRRDLDLDAGVATVSYRLGGTVYTREVLVSAEDQVLAVHIRAEGEGTIDLSASLDSPQVFQTKALLGEAGIVMTGRCPSHIADNYRGDHPQSVLYEEGLGISFEAHLQALTEGGTVGTDESGRLIVRGARAATFLLAAATDFAGYKVMPGTGMQEGELAKKCGTVLKAAASLGYERLRERHIADHRGLFRRVELRLGDSVPPVLPAEGRLGSTAPSQLPTDERLEAYRGGAQDPGLAALYFQYGRYLLMASSRPGTEPANLQGIWNPHIQPPWNSGYTTNINAQMNYWPAEVANLSECHEPLFRLIRELSDTGARTARIHYGCRGWVAHHNVDLWRQSTPTDGQANWAFWPMGGVWLCRHLWEHYEFAMDDKFLRETAYPLMKGAAEFCRDWLVPGPDGLLTTAPSTSPENQFLTPEGEKCSVSAGTTMDLTLIRELFAHTIRAAEILGVDEMWRRELAETAECMAGPQVGPDGRLQEWSENFAEPEPGHRHVSHLYGLYPGDSITVRDTPEMAEAVRKSLQHRIQNGGGHTGWSCAWLINLYARLGDGETAHRFVETLLSRSTYPNLFDDHPPFQIDGNFGGAAGIAEMLMQSHMNGIDLLPALPKAWASGQVRGLRARGGFTVDITWESGGVASACITSAVGGWCTVHGLNGRRVHLPDGSTAGDGERFWTDANTPYLIE</sequence>
<dbReference type="InterPro" id="IPR016518">
    <property type="entry name" value="Alpha-L-fucosidase"/>
</dbReference>
<dbReference type="InterPro" id="IPR054363">
    <property type="entry name" value="GH95_cat"/>
</dbReference>
<name>A0A091A132_PAEMA</name>
<dbReference type="InterPro" id="IPR049053">
    <property type="entry name" value="AFCA-like_C"/>
</dbReference>
<dbReference type="Pfam" id="PF14498">
    <property type="entry name" value="Glyco_hyd_65N_2"/>
    <property type="match status" value="1"/>
</dbReference>
<gene>
    <name evidence="4" type="ORF">DJ90_471</name>
</gene>
<evidence type="ECO:0000259" key="3">
    <source>
        <dbReference type="Pfam" id="PF22124"/>
    </source>
</evidence>
<comment type="caution">
    <text evidence="4">The sequence shown here is derived from an EMBL/GenBank/DDBJ whole genome shotgun (WGS) entry which is preliminary data.</text>
</comment>
<evidence type="ECO:0000259" key="1">
    <source>
        <dbReference type="Pfam" id="PF14498"/>
    </source>
</evidence>
<dbReference type="AlphaFoldDB" id="A0A091A132"/>
<evidence type="ECO:0000313" key="5">
    <source>
        <dbReference type="Proteomes" id="UP000029278"/>
    </source>
</evidence>
<dbReference type="FunFam" id="1.50.10.10:FF:000028">
    <property type="entry name" value="Alpha-L-fucosidase 2"/>
    <property type="match status" value="1"/>
</dbReference>
<organism evidence="4 5">
    <name type="scientific">Paenibacillus macerans</name>
    <name type="common">Bacillus macerans</name>
    <dbReference type="NCBI Taxonomy" id="44252"/>
    <lineage>
        <taxon>Bacteria</taxon>
        <taxon>Bacillati</taxon>
        <taxon>Bacillota</taxon>
        <taxon>Bacilli</taxon>
        <taxon>Bacillales</taxon>
        <taxon>Paenibacillaceae</taxon>
        <taxon>Paenibacillus</taxon>
    </lineage>
</organism>
<dbReference type="STRING" id="44252.DJ90_471"/>
<evidence type="ECO:0000313" key="4">
    <source>
        <dbReference type="EMBL" id="KFN10011.1"/>
    </source>
</evidence>
<dbReference type="EMBL" id="JMQA01000020">
    <property type="protein sequence ID" value="KFN10011.1"/>
    <property type="molecule type" value="Genomic_DNA"/>
</dbReference>
<evidence type="ECO:0000259" key="2">
    <source>
        <dbReference type="Pfam" id="PF21307"/>
    </source>
</evidence>
<proteinExistence type="predicted"/>
<dbReference type="PATRIC" id="fig|44252.3.peg.1709"/>
<dbReference type="SUPFAM" id="SSF48208">
    <property type="entry name" value="Six-hairpin glycosidases"/>
    <property type="match status" value="1"/>
</dbReference>
<reference evidence="4 5" key="1">
    <citation type="submission" date="2014-04" db="EMBL/GenBank/DDBJ databases">
        <authorList>
            <person name="Bishop-Lilly K.A."/>
            <person name="Broomall S.M."/>
            <person name="Chain P.S."/>
            <person name="Chertkov O."/>
            <person name="Coyne S.R."/>
            <person name="Daligault H.E."/>
            <person name="Davenport K.W."/>
            <person name="Erkkila T."/>
            <person name="Frey K.G."/>
            <person name="Gibbons H.S."/>
            <person name="Gu W."/>
            <person name="Jaissle J."/>
            <person name="Johnson S.L."/>
            <person name="Koroleva G.I."/>
            <person name="Ladner J.T."/>
            <person name="Lo C.-C."/>
            <person name="Minogue T.D."/>
            <person name="Munk C."/>
            <person name="Palacios G.F."/>
            <person name="Redden C.L."/>
            <person name="Rosenzweig C.N."/>
            <person name="Scholz M.B."/>
            <person name="Teshima H."/>
            <person name="Xu Y."/>
        </authorList>
    </citation>
    <scope>NUCLEOTIDE SEQUENCE [LARGE SCALE GENOMIC DNA]</scope>
    <source>
        <strain evidence="4 5">8244</strain>
    </source>
</reference>
<dbReference type="Gene3D" id="1.50.10.10">
    <property type="match status" value="1"/>
</dbReference>
<dbReference type="InterPro" id="IPR012341">
    <property type="entry name" value="6hp_glycosidase-like_sf"/>
</dbReference>
<dbReference type="InterPro" id="IPR008928">
    <property type="entry name" value="6-hairpin_glycosidase_sf"/>
</dbReference>
<feature type="domain" description="Glycosyl hydrolase family 95 N-terminal" evidence="1">
    <location>
        <begin position="14"/>
        <end position="265"/>
    </location>
</feature>
<feature type="domain" description="Glycosyl hydrolase family 95 catalytic" evidence="3">
    <location>
        <begin position="294"/>
        <end position="712"/>
    </location>
</feature>
<dbReference type="GO" id="GO:0004560">
    <property type="term" value="F:alpha-L-fucosidase activity"/>
    <property type="evidence" value="ECO:0007669"/>
    <property type="project" value="InterPro"/>
</dbReference>
<dbReference type="RefSeq" id="WP_051985345.1">
    <property type="nucleotide sequence ID" value="NZ_BGML01000005.1"/>
</dbReference>
<dbReference type="GeneID" id="77012285"/>
<dbReference type="PIRSF" id="PIRSF007663">
    <property type="entry name" value="UCP007663"/>
    <property type="match status" value="1"/>
</dbReference>
<dbReference type="PANTHER" id="PTHR31084:SF0">
    <property type="entry name" value="ALPHA-L-FUCOSIDASE 2"/>
    <property type="match status" value="1"/>
</dbReference>
<dbReference type="Pfam" id="PF22124">
    <property type="entry name" value="Glyco_hydro_95_cat"/>
    <property type="match status" value="1"/>
</dbReference>
<dbReference type="PANTHER" id="PTHR31084">
    <property type="entry name" value="ALPHA-L-FUCOSIDASE 2"/>
    <property type="match status" value="1"/>
</dbReference>
<feature type="domain" description="Alpha fucosidase A-like C-terminal" evidence="2">
    <location>
        <begin position="714"/>
        <end position="774"/>
    </location>
</feature>
<accession>A0A091A132</accession>
<keyword evidence="5" id="KW-1185">Reference proteome</keyword>
<dbReference type="HOGENOM" id="CLU_004617_2_2_9"/>
<dbReference type="Pfam" id="PF21307">
    <property type="entry name" value="Glyco_hydro_95_C"/>
    <property type="match status" value="1"/>
</dbReference>